<protein>
    <submittedName>
        <fullName evidence="1">2'-5' RNA ligase family protein</fullName>
    </submittedName>
</protein>
<name>A0AB39L319_9MICC</name>
<evidence type="ECO:0000313" key="1">
    <source>
        <dbReference type="EMBL" id="XDP44725.1"/>
    </source>
</evidence>
<keyword evidence="1" id="KW-0436">Ligase</keyword>
<gene>
    <name evidence="1" type="ORF">AB5L97_15850</name>
</gene>
<organism evidence="1">
    <name type="scientific">Sinomonas puerhi</name>
    <dbReference type="NCBI Taxonomy" id="3238584"/>
    <lineage>
        <taxon>Bacteria</taxon>
        <taxon>Bacillati</taxon>
        <taxon>Actinomycetota</taxon>
        <taxon>Actinomycetes</taxon>
        <taxon>Micrococcales</taxon>
        <taxon>Micrococcaceae</taxon>
        <taxon>Sinomonas</taxon>
    </lineage>
</organism>
<reference evidence="1" key="1">
    <citation type="submission" date="2024-07" db="EMBL/GenBank/DDBJ databases">
        <authorList>
            <person name="fu j."/>
        </authorList>
    </citation>
    <scope>NUCLEOTIDE SEQUENCE</scope>
    <source>
        <strain evidence="1">P10A9</strain>
    </source>
</reference>
<dbReference type="Gene3D" id="3.90.1140.10">
    <property type="entry name" value="Cyclic phosphodiesterase"/>
    <property type="match status" value="1"/>
</dbReference>
<dbReference type="AlphaFoldDB" id="A0AB39L319"/>
<proteinExistence type="predicted"/>
<dbReference type="Pfam" id="PF13563">
    <property type="entry name" value="2_5_RNA_ligase2"/>
    <property type="match status" value="1"/>
</dbReference>
<dbReference type="GO" id="GO:0016874">
    <property type="term" value="F:ligase activity"/>
    <property type="evidence" value="ECO:0007669"/>
    <property type="project" value="UniProtKB-KW"/>
</dbReference>
<dbReference type="EMBL" id="CP163302">
    <property type="protein sequence ID" value="XDP44725.1"/>
    <property type="molecule type" value="Genomic_DNA"/>
</dbReference>
<sequence length="168" mass="17994">MADEPEEGLHPFVAVAFVEATGVGQRFGKRHWPLHVTLLRFDMAPEAALTAASGAFSCCEPLRVRIGHDAAFGYRGRVQVSLVEHDAGLQALHERILKAVAAGGGRIHSPHHTGRGFRPHVSVQGERRVHPGQTVLLGGVSLVDMAPDGDAEWRMPIGEWGEGTSDAG</sequence>
<dbReference type="KEGG" id="spue:AB5L97_15850"/>
<accession>A0AB39L319</accession>
<dbReference type="RefSeq" id="WP_369045377.1">
    <property type="nucleotide sequence ID" value="NZ_CP163302.1"/>
</dbReference>
<dbReference type="InterPro" id="IPR009097">
    <property type="entry name" value="Cyclic_Pdiesterase"/>
</dbReference>
<dbReference type="SUPFAM" id="SSF55144">
    <property type="entry name" value="LigT-like"/>
    <property type="match status" value="1"/>
</dbReference>